<gene>
    <name evidence="5" type="ORF">VNO78_31257</name>
</gene>
<dbReference type="FunFam" id="2.100.10.30:FF:000001">
    <property type="entry name" value="Jacalin-related lectin 33"/>
    <property type="match status" value="3"/>
</dbReference>
<dbReference type="InterPro" id="IPR036404">
    <property type="entry name" value="Jacalin-like_lectin_dom_sf"/>
</dbReference>
<proteinExistence type="inferred from homology"/>
<evidence type="ECO:0000256" key="2">
    <source>
        <dbReference type="ARBA" id="ARBA00022734"/>
    </source>
</evidence>
<evidence type="ECO:0000313" key="5">
    <source>
        <dbReference type="EMBL" id="KAK7385534.1"/>
    </source>
</evidence>
<dbReference type="CDD" id="cd09612">
    <property type="entry name" value="Jacalin"/>
    <property type="match status" value="3"/>
</dbReference>
<evidence type="ECO:0000313" key="6">
    <source>
        <dbReference type="Proteomes" id="UP001386955"/>
    </source>
</evidence>
<reference evidence="5 6" key="1">
    <citation type="submission" date="2024-01" db="EMBL/GenBank/DDBJ databases">
        <title>The genomes of 5 underutilized Papilionoideae crops provide insights into root nodulation and disease resistanc.</title>
        <authorList>
            <person name="Jiang F."/>
        </authorList>
    </citation>
    <scope>NUCLEOTIDE SEQUENCE [LARGE SCALE GENOMIC DNA]</scope>
    <source>
        <strain evidence="5">DUOXIRENSHENG_FW03</strain>
        <tissue evidence="5">Leaves</tissue>
    </source>
</reference>
<dbReference type="PANTHER" id="PTHR47293:SF26">
    <property type="entry name" value="MANNOSE-BINDING LECTIN SUPERFAMILY PROTEIN"/>
    <property type="match status" value="1"/>
</dbReference>
<evidence type="ECO:0000256" key="1">
    <source>
        <dbReference type="ARBA" id="ARBA00006568"/>
    </source>
</evidence>
<dbReference type="EMBL" id="JAYMYS010000008">
    <property type="protein sequence ID" value="KAK7385534.1"/>
    <property type="molecule type" value="Genomic_DNA"/>
</dbReference>
<dbReference type="Pfam" id="PF01419">
    <property type="entry name" value="Jacalin"/>
    <property type="match status" value="3"/>
</dbReference>
<name>A0AAN9RY29_PSOTE</name>
<keyword evidence="2" id="KW-0430">Lectin</keyword>
<dbReference type="PROSITE" id="PS51752">
    <property type="entry name" value="JACALIN_LECTIN"/>
    <property type="match status" value="3"/>
</dbReference>
<dbReference type="GO" id="GO:0005536">
    <property type="term" value="F:D-glucose binding"/>
    <property type="evidence" value="ECO:0007669"/>
    <property type="project" value="UniProtKB-ARBA"/>
</dbReference>
<dbReference type="AlphaFoldDB" id="A0AAN9RY29"/>
<comment type="caution">
    <text evidence="5">The sequence shown here is derived from an EMBL/GenBank/DDBJ whole genome shotgun (WGS) entry which is preliminary data.</text>
</comment>
<dbReference type="InterPro" id="IPR033734">
    <property type="entry name" value="Jacalin-like_lectin_dom_plant"/>
</dbReference>
<keyword evidence="6" id="KW-1185">Reference proteome</keyword>
<protein>
    <recommendedName>
        <fullName evidence="3">Mannose/glucose-specific lectin</fullName>
    </recommendedName>
</protein>
<comment type="similarity">
    <text evidence="1">Belongs to the jacalin lectin family.</text>
</comment>
<sequence length="598" mass="65703">MMFWVQSFEVSTKKPESAGPWGGIGGSGWDDGIYSGVRQLVIVHGAGIDSIQIEYDKKGTSIWSQKHGGNGGRKTDKVKLDYPNEILTKIHGYYSNLNQWGPNIVRSLSIESNKKTYGPFGVEQGTYFSVPLTGAKIIGFHGRCGSYIDAIGVYLKSLKQPNPSKNLGHSRSPITNFSENFGYSVIQGTVNESYDIVLAVRQKDDPSKPTANKISVVKESNNTEHIEKLAHMEKSTPKVGDVVSYGPWGGIGGYVFDDGTYTGIRQINLSRNVGIVWIRVLYDYDGEAVWGSKQGGTGGFKTDKIVFDFPYEALTHISGYYGPLMYMGPAVIRSLTFHTTKRKYGPYGEEQGTYFSTKVKEGKIVGIHGRKGLFLDAFGVHVIEGKVIVPAATPPMEIIPKETSIGEIGSAQWPTKPALAKLPEAEGVSWGVVKKPAPCGPGPWGGDGGKPWDDGVFSGIKQIYLTKVPEGICSFQIEYDRNRQSVWSVKHGGNRGDTMHRIQLEYPNEVLTCISGYYGPNAKDERHTIIKSLTFNTSRGQYGPFGEEVGKFFTSTITEGKVVGFHGKSSLYLDAIGVHMQHWLGNQKTSRSSLFKLF</sequence>
<dbReference type="SUPFAM" id="SSF51101">
    <property type="entry name" value="Mannose-binding lectins"/>
    <property type="match status" value="3"/>
</dbReference>
<evidence type="ECO:0000259" key="4">
    <source>
        <dbReference type="PROSITE" id="PS51752"/>
    </source>
</evidence>
<evidence type="ECO:0000256" key="3">
    <source>
        <dbReference type="ARBA" id="ARBA00074236"/>
    </source>
</evidence>
<accession>A0AAN9RY29</accession>
<feature type="domain" description="Jacalin-type lectin" evidence="4">
    <location>
        <begin position="242"/>
        <end position="384"/>
    </location>
</feature>
<organism evidence="5 6">
    <name type="scientific">Psophocarpus tetragonolobus</name>
    <name type="common">Winged bean</name>
    <name type="synonym">Dolichos tetragonolobus</name>
    <dbReference type="NCBI Taxonomy" id="3891"/>
    <lineage>
        <taxon>Eukaryota</taxon>
        <taxon>Viridiplantae</taxon>
        <taxon>Streptophyta</taxon>
        <taxon>Embryophyta</taxon>
        <taxon>Tracheophyta</taxon>
        <taxon>Spermatophyta</taxon>
        <taxon>Magnoliopsida</taxon>
        <taxon>eudicotyledons</taxon>
        <taxon>Gunneridae</taxon>
        <taxon>Pentapetalae</taxon>
        <taxon>rosids</taxon>
        <taxon>fabids</taxon>
        <taxon>Fabales</taxon>
        <taxon>Fabaceae</taxon>
        <taxon>Papilionoideae</taxon>
        <taxon>50 kb inversion clade</taxon>
        <taxon>NPAAA clade</taxon>
        <taxon>indigoferoid/millettioid clade</taxon>
        <taxon>Phaseoleae</taxon>
        <taxon>Psophocarpus</taxon>
    </lineage>
</organism>
<dbReference type="Proteomes" id="UP001386955">
    <property type="component" value="Unassembled WGS sequence"/>
</dbReference>
<dbReference type="InterPro" id="IPR001229">
    <property type="entry name" value="Jacalin-like_lectin_dom"/>
</dbReference>
<dbReference type="Gene3D" id="2.100.10.30">
    <property type="entry name" value="Jacalin-like lectin domain"/>
    <property type="match status" value="3"/>
</dbReference>
<dbReference type="SMART" id="SM00915">
    <property type="entry name" value="Jacalin"/>
    <property type="match status" value="3"/>
</dbReference>
<feature type="domain" description="Jacalin-type lectin" evidence="4">
    <location>
        <begin position="15"/>
        <end position="157"/>
    </location>
</feature>
<dbReference type="GO" id="GO:0005537">
    <property type="term" value="F:D-mannose binding"/>
    <property type="evidence" value="ECO:0007669"/>
    <property type="project" value="UniProtKB-ARBA"/>
</dbReference>
<feature type="domain" description="Jacalin-type lectin" evidence="4">
    <location>
        <begin position="438"/>
        <end position="582"/>
    </location>
</feature>
<dbReference type="PANTHER" id="PTHR47293">
    <property type="entry name" value="JACALIN-RELATED LECTIN 3"/>
    <property type="match status" value="1"/>
</dbReference>